<dbReference type="EMBL" id="ACKZ01000014">
    <property type="protein sequence ID" value="EEW37601.1"/>
    <property type="molecule type" value="Genomic_DNA"/>
</dbReference>
<keyword evidence="5" id="KW-0408">Iron</keyword>
<dbReference type="NCBIfam" id="TIGR00488">
    <property type="entry name" value="bis(5'-nucleosyl)-tetraphosphatase (symmetrical) YqeK"/>
    <property type="match status" value="1"/>
</dbReference>
<reference evidence="8 9" key="1">
    <citation type="submission" date="2009-08" db="EMBL/GenBank/DDBJ databases">
        <authorList>
            <person name="Muzny D."/>
            <person name="Qin X."/>
            <person name="Deng J."/>
            <person name="Jiang H."/>
            <person name="Liu Y."/>
            <person name="Qu J."/>
            <person name="Song X.-Z."/>
            <person name="Zhang L."/>
            <person name="Thornton R."/>
            <person name="Coyle M."/>
            <person name="Francisco L."/>
            <person name="Jackson L."/>
            <person name="Javaid M."/>
            <person name="Korchina V."/>
            <person name="Kovar C."/>
            <person name="Mata R."/>
            <person name="Mathew T."/>
            <person name="Ngo R."/>
            <person name="Nguyen L."/>
            <person name="Nguyen N."/>
            <person name="Okwuonu G."/>
            <person name="Ongeri F."/>
            <person name="Pham C."/>
            <person name="Simmons D."/>
            <person name="Wilczek-Boney K."/>
            <person name="Hale W."/>
            <person name="Jakkamsetti A."/>
            <person name="Pham P."/>
            <person name="Ruth R."/>
            <person name="San Lucas F."/>
            <person name="Warren J."/>
            <person name="Zhang J."/>
            <person name="Zhao Z."/>
            <person name="Zhou C."/>
            <person name="Zhu D."/>
            <person name="Lee S."/>
            <person name="Bess C."/>
            <person name="Blankenburg K."/>
            <person name="Forbes L."/>
            <person name="Fu Q."/>
            <person name="Gubbala S."/>
            <person name="Hirani K."/>
            <person name="Jayaseelan J.C."/>
            <person name="Lara F."/>
            <person name="Munidasa M."/>
            <person name="Palculict T."/>
            <person name="Patil S."/>
            <person name="Pu L.-L."/>
            <person name="Saada N."/>
            <person name="Tang L."/>
            <person name="Weissenberger G."/>
            <person name="Zhu Y."/>
            <person name="Hemphill L."/>
            <person name="Shang Y."/>
            <person name="Youmans B."/>
            <person name="Ayvaz T."/>
            <person name="Ross M."/>
            <person name="Santibanez J."/>
            <person name="Aqrawi P."/>
            <person name="Gross S."/>
            <person name="Joshi V."/>
            <person name="Fowler G."/>
            <person name="Nazareth L."/>
            <person name="Reid J."/>
            <person name="Worley K."/>
            <person name="Petrosino J."/>
            <person name="Highlander S."/>
            <person name="Gibbs R."/>
        </authorList>
    </citation>
    <scope>NUCLEOTIDE SEQUENCE [LARGE SCALE GENOMIC DNA]</scope>
    <source>
        <strain evidence="8 9">ATCC 49175</strain>
    </source>
</reference>
<dbReference type="InterPro" id="IPR006674">
    <property type="entry name" value="HD_domain"/>
</dbReference>
<dbReference type="InterPro" id="IPR051094">
    <property type="entry name" value="Diverse_Catalytic_Enzymes"/>
</dbReference>
<dbReference type="RefSeq" id="WP_005605995.1">
    <property type="nucleotide sequence ID" value="NZ_CP102283.1"/>
</dbReference>
<dbReference type="Pfam" id="PF01966">
    <property type="entry name" value="HD"/>
    <property type="match status" value="1"/>
</dbReference>
<dbReference type="Proteomes" id="UP000005926">
    <property type="component" value="Unassembled WGS sequence"/>
</dbReference>
<dbReference type="STRING" id="638301.HMPREF0444_0691"/>
<dbReference type="EC" id="3.6.1.41" evidence="1"/>
<keyword evidence="9" id="KW-1185">Reference proteome</keyword>
<comment type="catalytic activity">
    <reaction evidence="6">
        <text>P(1),P(4)-bis(5'-adenosyl) tetraphosphate + H2O = 2 ADP + 2 H(+)</text>
        <dbReference type="Rhea" id="RHEA:24252"/>
        <dbReference type="ChEBI" id="CHEBI:15377"/>
        <dbReference type="ChEBI" id="CHEBI:15378"/>
        <dbReference type="ChEBI" id="CHEBI:58141"/>
        <dbReference type="ChEBI" id="CHEBI:456216"/>
        <dbReference type="EC" id="3.6.1.41"/>
    </reaction>
</comment>
<comment type="caution">
    <text evidence="8">The sequence shown here is derived from an EMBL/GenBank/DDBJ whole genome shotgun (WGS) entry which is preliminary data.</text>
</comment>
<evidence type="ECO:0000256" key="5">
    <source>
        <dbReference type="ARBA" id="ARBA00023004"/>
    </source>
</evidence>
<sequence length="201" mass="22807">MSEVKSFEPYTTMTREELLSHVQSNMSDKRYQHCLRVERKILELAKLYGVDEKAAAFVGLAHDYAKEIPVEKQQALAKEIGLPEMYHHEGSEILHGPIGAYLISNLCGVKAEELLDAIREHTIGGLQMSLLSKCLFVADAIEDGRDYPGVDVAREIAAKNIDDAVFYLLKHTLEFLLEKEVSIFPKTIEVYNHYLKQRKGE</sequence>
<evidence type="ECO:0000313" key="9">
    <source>
        <dbReference type="Proteomes" id="UP000005926"/>
    </source>
</evidence>
<evidence type="ECO:0000256" key="3">
    <source>
        <dbReference type="ARBA" id="ARBA00022741"/>
    </source>
</evidence>
<dbReference type="CDD" id="cd00077">
    <property type="entry name" value="HDc"/>
    <property type="match status" value="1"/>
</dbReference>
<evidence type="ECO:0000256" key="2">
    <source>
        <dbReference type="ARBA" id="ARBA00022723"/>
    </source>
</evidence>
<dbReference type="GO" id="GO:0046872">
    <property type="term" value="F:metal ion binding"/>
    <property type="evidence" value="ECO:0007669"/>
    <property type="project" value="UniProtKB-KW"/>
</dbReference>
<dbReference type="GeneID" id="78412982"/>
<dbReference type="GO" id="GO:0008803">
    <property type="term" value="F:bis(5'-nucleosyl)-tetraphosphatase (symmetrical) activity"/>
    <property type="evidence" value="ECO:0007669"/>
    <property type="project" value="UniProtKB-EC"/>
</dbReference>
<evidence type="ECO:0000256" key="6">
    <source>
        <dbReference type="ARBA" id="ARBA00049417"/>
    </source>
</evidence>
<dbReference type="PANTHER" id="PTHR35795:SF1">
    <property type="entry name" value="BIS(5'-NUCLEOSYL)-TETRAPHOSPHATASE, SYMMETRICAL"/>
    <property type="match status" value="1"/>
</dbReference>
<evidence type="ECO:0000259" key="7">
    <source>
        <dbReference type="PROSITE" id="PS51831"/>
    </source>
</evidence>
<dbReference type="AlphaFoldDB" id="C8NFJ6"/>
<dbReference type="PROSITE" id="PS51831">
    <property type="entry name" value="HD"/>
    <property type="match status" value="1"/>
</dbReference>
<keyword evidence="3" id="KW-0547">Nucleotide-binding</keyword>
<evidence type="ECO:0000256" key="4">
    <source>
        <dbReference type="ARBA" id="ARBA00022801"/>
    </source>
</evidence>
<keyword evidence="2" id="KW-0479">Metal-binding</keyword>
<dbReference type="SUPFAM" id="SSF109604">
    <property type="entry name" value="HD-domain/PDEase-like"/>
    <property type="match status" value="1"/>
</dbReference>
<dbReference type="PANTHER" id="PTHR35795">
    <property type="entry name" value="SLR1885 PROTEIN"/>
    <property type="match status" value="1"/>
</dbReference>
<dbReference type="GO" id="GO:0000166">
    <property type="term" value="F:nucleotide binding"/>
    <property type="evidence" value="ECO:0007669"/>
    <property type="project" value="UniProtKB-KW"/>
</dbReference>
<accession>C8NFJ6</accession>
<evidence type="ECO:0000313" key="8">
    <source>
        <dbReference type="EMBL" id="EEW37601.1"/>
    </source>
</evidence>
<dbReference type="eggNOG" id="COG1713">
    <property type="taxonomic scope" value="Bacteria"/>
</dbReference>
<dbReference type="HOGENOM" id="CLU_089580_1_2_9"/>
<gene>
    <name evidence="8" type="ORF">HMPREF0444_0691</name>
</gene>
<proteinExistence type="predicted"/>
<protein>
    <recommendedName>
        <fullName evidence="1">bis(5'-nucleosyl)-tetraphosphatase (symmetrical)</fullName>
        <ecNumber evidence="1">3.6.1.41</ecNumber>
    </recommendedName>
</protein>
<dbReference type="Gene3D" id="1.10.3210.10">
    <property type="entry name" value="Hypothetical protein af1432"/>
    <property type="match status" value="1"/>
</dbReference>
<dbReference type="InterPro" id="IPR005249">
    <property type="entry name" value="YqeK"/>
</dbReference>
<feature type="domain" description="HD" evidence="7">
    <location>
        <begin position="30"/>
        <end position="144"/>
    </location>
</feature>
<name>C8NFJ6_9LACT</name>
<keyword evidence="4 8" id="KW-0378">Hydrolase</keyword>
<dbReference type="InterPro" id="IPR003607">
    <property type="entry name" value="HD/PDEase_dom"/>
</dbReference>
<evidence type="ECO:0000256" key="1">
    <source>
        <dbReference type="ARBA" id="ARBA00012506"/>
    </source>
</evidence>
<organism evidence="8 9">
    <name type="scientific">Granulicatella adiacens ATCC 49175</name>
    <dbReference type="NCBI Taxonomy" id="638301"/>
    <lineage>
        <taxon>Bacteria</taxon>
        <taxon>Bacillati</taxon>
        <taxon>Bacillota</taxon>
        <taxon>Bacilli</taxon>
        <taxon>Lactobacillales</taxon>
        <taxon>Carnobacteriaceae</taxon>
        <taxon>Granulicatella</taxon>
    </lineage>
</organism>